<dbReference type="Pfam" id="PF00356">
    <property type="entry name" value="LacI"/>
    <property type="match status" value="1"/>
</dbReference>
<feature type="domain" description="HTH lacI-type" evidence="4">
    <location>
        <begin position="13"/>
        <end position="70"/>
    </location>
</feature>
<keyword evidence="1" id="KW-0805">Transcription regulation</keyword>
<dbReference type="SMART" id="SM00354">
    <property type="entry name" value="HTH_LACI"/>
    <property type="match status" value="1"/>
</dbReference>
<dbReference type="GO" id="GO:0003700">
    <property type="term" value="F:DNA-binding transcription factor activity"/>
    <property type="evidence" value="ECO:0007669"/>
    <property type="project" value="TreeGrafter"/>
</dbReference>
<dbReference type="PANTHER" id="PTHR30146">
    <property type="entry name" value="LACI-RELATED TRANSCRIPTIONAL REPRESSOR"/>
    <property type="match status" value="1"/>
</dbReference>
<dbReference type="PROSITE" id="PS50932">
    <property type="entry name" value="HTH_LACI_2"/>
    <property type="match status" value="1"/>
</dbReference>
<sequence length="341" mass="36875">MSEEGLLMASKRANQADIAEKLGVSVSTVSRALANEIGISDAVRRDVQRVARMIGYKSKHVPAVASLDKRAVAMVPLNGAMGNLTSFYHGIVEGMRAQAAEQGIVLDVRLVNEETVTLDFIQRHMAKTGANGLVLAGIDPDEALTQWVIDADISLVLANGVDPTMRLSSVSPANFFGAYMATKHLLDAGHRRILHYTYRHRHTIMQRRRGFEAAMAAVPDAEATIVISNEHSSSELLANLLAGKYDVTAVFCWNDGVAVSMVDALLGQDSPMPKTFSMMGFDDLPIAGMANPRLSTVRVDREAIGRGVIRLLAQQLEGERAVQHLEVGLTLVEGETVHPLG</sequence>
<keyword evidence="3" id="KW-0804">Transcription</keyword>
<accession>A0A0F5LD66</accession>
<dbReference type="CDD" id="cd06267">
    <property type="entry name" value="PBP1_LacI_sugar_binding-like"/>
    <property type="match status" value="1"/>
</dbReference>
<dbReference type="CDD" id="cd01392">
    <property type="entry name" value="HTH_LacI"/>
    <property type="match status" value="1"/>
</dbReference>
<name>A0A0F5LD66_9HYPH</name>
<dbReference type="SUPFAM" id="SSF53822">
    <property type="entry name" value="Periplasmic binding protein-like I"/>
    <property type="match status" value="1"/>
</dbReference>
<dbReference type="Pfam" id="PF13377">
    <property type="entry name" value="Peripla_BP_3"/>
    <property type="match status" value="1"/>
</dbReference>
<proteinExistence type="predicted"/>
<dbReference type="AlphaFoldDB" id="A0A0F5LD66"/>
<dbReference type="STRING" id="361041.VW35_07865"/>
<organism evidence="5 6">
    <name type="scientific">Devosia soli</name>
    <dbReference type="NCBI Taxonomy" id="361041"/>
    <lineage>
        <taxon>Bacteria</taxon>
        <taxon>Pseudomonadati</taxon>
        <taxon>Pseudomonadota</taxon>
        <taxon>Alphaproteobacteria</taxon>
        <taxon>Hyphomicrobiales</taxon>
        <taxon>Devosiaceae</taxon>
        <taxon>Devosia</taxon>
    </lineage>
</organism>
<dbReference type="PATRIC" id="fig|361041.3.peg.912"/>
<dbReference type="EMBL" id="LAJG01000014">
    <property type="protein sequence ID" value="KKB80308.1"/>
    <property type="molecule type" value="Genomic_DNA"/>
</dbReference>
<evidence type="ECO:0000256" key="3">
    <source>
        <dbReference type="ARBA" id="ARBA00023163"/>
    </source>
</evidence>
<dbReference type="InterPro" id="IPR010982">
    <property type="entry name" value="Lambda_DNA-bd_dom_sf"/>
</dbReference>
<evidence type="ECO:0000313" key="5">
    <source>
        <dbReference type="EMBL" id="KKB80308.1"/>
    </source>
</evidence>
<dbReference type="PANTHER" id="PTHR30146:SF155">
    <property type="entry name" value="ALANINE RACEMASE"/>
    <property type="match status" value="1"/>
</dbReference>
<comment type="caution">
    <text evidence="5">The sequence shown here is derived from an EMBL/GenBank/DDBJ whole genome shotgun (WGS) entry which is preliminary data.</text>
</comment>
<gene>
    <name evidence="5" type="ORF">VW35_07865</name>
</gene>
<reference evidence="5 6" key="1">
    <citation type="submission" date="2015-03" db="EMBL/GenBank/DDBJ databases">
        <authorList>
            <person name="Hassan Y.I."/>
            <person name="Lepp D."/>
            <person name="Zhou T."/>
        </authorList>
    </citation>
    <scope>NUCLEOTIDE SEQUENCE [LARGE SCALE GENOMIC DNA]</scope>
    <source>
        <strain evidence="5 6">GH2-10</strain>
    </source>
</reference>
<dbReference type="SUPFAM" id="SSF47413">
    <property type="entry name" value="lambda repressor-like DNA-binding domains"/>
    <property type="match status" value="1"/>
</dbReference>
<keyword evidence="6" id="KW-1185">Reference proteome</keyword>
<evidence type="ECO:0000259" key="4">
    <source>
        <dbReference type="PROSITE" id="PS50932"/>
    </source>
</evidence>
<evidence type="ECO:0000256" key="2">
    <source>
        <dbReference type="ARBA" id="ARBA00023125"/>
    </source>
</evidence>
<dbReference type="InterPro" id="IPR046335">
    <property type="entry name" value="LacI/GalR-like_sensor"/>
</dbReference>
<keyword evidence="2" id="KW-0238">DNA-binding</keyword>
<evidence type="ECO:0000256" key="1">
    <source>
        <dbReference type="ARBA" id="ARBA00023015"/>
    </source>
</evidence>
<evidence type="ECO:0000313" key="6">
    <source>
        <dbReference type="Proteomes" id="UP000033514"/>
    </source>
</evidence>
<dbReference type="Gene3D" id="3.40.50.2300">
    <property type="match status" value="2"/>
</dbReference>
<dbReference type="Proteomes" id="UP000033514">
    <property type="component" value="Unassembled WGS sequence"/>
</dbReference>
<protein>
    <recommendedName>
        <fullName evidence="4">HTH lacI-type domain-containing protein</fullName>
    </recommendedName>
</protein>
<dbReference type="Gene3D" id="1.10.260.40">
    <property type="entry name" value="lambda repressor-like DNA-binding domains"/>
    <property type="match status" value="1"/>
</dbReference>
<dbReference type="InterPro" id="IPR000843">
    <property type="entry name" value="HTH_LacI"/>
</dbReference>
<dbReference type="InterPro" id="IPR028082">
    <property type="entry name" value="Peripla_BP_I"/>
</dbReference>
<dbReference type="GO" id="GO:0000976">
    <property type="term" value="F:transcription cis-regulatory region binding"/>
    <property type="evidence" value="ECO:0007669"/>
    <property type="project" value="TreeGrafter"/>
</dbReference>